<keyword evidence="2 6" id="KW-0699">rRNA-binding</keyword>
<dbReference type="Proteomes" id="UP000272051">
    <property type="component" value="Unassembled WGS sequence"/>
</dbReference>
<comment type="similarity">
    <text evidence="1 6 7">Belongs to the universal ribosomal protein uL14 family.</text>
</comment>
<evidence type="ECO:0000313" key="9">
    <source>
        <dbReference type="EMBL" id="RLE52521.1"/>
    </source>
</evidence>
<dbReference type="InterPro" id="IPR000218">
    <property type="entry name" value="Ribosomal_uL14"/>
</dbReference>
<dbReference type="GO" id="GO:0022625">
    <property type="term" value="C:cytosolic large ribosomal subunit"/>
    <property type="evidence" value="ECO:0007669"/>
    <property type="project" value="TreeGrafter"/>
</dbReference>
<keyword evidence="3 6" id="KW-0694">RNA-binding</keyword>
<dbReference type="Pfam" id="PF00238">
    <property type="entry name" value="Ribosomal_L14"/>
    <property type="match status" value="1"/>
</dbReference>
<protein>
    <recommendedName>
        <fullName evidence="6">Large ribosomal subunit protein uL14</fullName>
    </recommendedName>
</protein>
<dbReference type="CDD" id="cd00337">
    <property type="entry name" value="Ribosomal_uL14"/>
    <property type="match status" value="1"/>
</dbReference>
<dbReference type="PANTHER" id="PTHR11761:SF8">
    <property type="entry name" value="LARGE RIBOSOMAL SUBUNIT PROTEIN UL14"/>
    <property type="match status" value="1"/>
</dbReference>
<dbReference type="SUPFAM" id="SSF50193">
    <property type="entry name" value="Ribosomal protein L14"/>
    <property type="match status" value="1"/>
</dbReference>
<dbReference type="SMART" id="SM01374">
    <property type="entry name" value="Ribosomal_L14"/>
    <property type="match status" value="1"/>
</dbReference>
<comment type="caution">
    <text evidence="8">The sequence shown here is derived from an EMBL/GenBank/DDBJ whole genome shotgun (WGS) entry which is preliminary data.</text>
</comment>
<evidence type="ECO:0000313" key="11">
    <source>
        <dbReference type="Proteomes" id="UP000278475"/>
    </source>
</evidence>
<dbReference type="PROSITE" id="PS00049">
    <property type="entry name" value="RIBOSOMAL_L14"/>
    <property type="match status" value="1"/>
</dbReference>
<comment type="subunit">
    <text evidence="6">Part of the 50S ribosomal subunit. Forms a cluster with proteins L3 and L24e, part of which may contact the 16S rRNA in 2 intersubunit bridges.</text>
</comment>
<dbReference type="NCBIfam" id="NF006344">
    <property type="entry name" value="PRK08571.1"/>
    <property type="match status" value="1"/>
</dbReference>
<dbReference type="GO" id="GO:0070180">
    <property type="term" value="F:large ribosomal subunit rRNA binding"/>
    <property type="evidence" value="ECO:0007669"/>
    <property type="project" value="TreeGrafter"/>
</dbReference>
<dbReference type="FunFam" id="2.40.150.20:FF:000007">
    <property type="entry name" value="50S ribosomal protein L14"/>
    <property type="match status" value="1"/>
</dbReference>
<evidence type="ECO:0000256" key="1">
    <source>
        <dbReference type="ARBA" id="ARBA00010745"/>
    </source>
</evidence>
<evidence type="ECO:0000313" key="8">
    <source>
        <dbReference type="EMBL" id="RLE49576.1"/>
    </source>
</evidence>
<dbReference type="EMBL" id="QMQV01000030">
    <property type="protein sequence ID" value="RLE49576.1"/>
    <property type="molecule type" value="Genomic_DNA"/>
</dbReference>
<evidence type="ECO:0000256" key="5">
    <source>
        <dbReference type="ARBA" id="ARBA00023274"/>
    </source>
</evidence>
<evidence type="ECO:0000256" key="3">
    <source>
        <dbReference type="ARBA" id="ARBA00022884"/>
    </source>
</evidence>
<dbReference type="PANTHER" id="PTHR11761">
    <property type="entry name" value="50S/60S RIBOSOMAL PROTEIN L14/L23"/>
    <property type="match status" value="1"/>
</dbReference>
<gene>
    <name evidence="6" type="primary">rpl14</name>
    <name evidence="8" type="ORF">DRJ31_04510</name>
    <name evidence="9" type="ORF">DRJ33_03555</name>
</gene>
<evidence type="ECO:0000256" key="4">
    <source>
        <dbReference type="ARBA" id="ARBA00022980"/>
    </source>
</evidence>
<dbReference type="InterPro" id="IPR019972">
    <property type="entry name" value="Ribosomal_uL14_CS"/>
</dbReference>
<dbReference type="Proteomes" id="UP000278475">
    <property type="component" value="Unassembled WGS sequence"/>
</dbReference>
<comment type="function">
    <text evidence="6">Binds to 23S rRNA. Forms part of two intersubunit bridges in the 70S ribosome.</text>
</comment>
<organism evidence="8 11">
    <name type="scientific">Thermoproteota archaeon</name>
    <dbReference type="NCBI Taxonomy" id="2056631"/>
    <lineage>
        <taxon>Archaea</taxon>
        <taxon>Thermoproteota</taxon>
    </lineage>
</organism>
<dbReference type="NCBIfam" id="TIGR03673">
    <property type="entry name" value="uL14_arch"/>
    <property type="match status" value="1"/>
</dbReference>
<dbReference type="Gene3D" id="2.40.150.20">
    <property type="entry name" value="Ribosomal protein L14"/>
    <property type="match status" value="1"/>
</dbReference>
<evidence type="ECO:0000256" key="6">
    <source>
        <dbReference type="HAMAP-Rule" id="MF_01367"/>
    </source>
</evidence>
<keyword evidence="4 6" id="KW-0689">Ribosomal protein</keyword>
<evidence type="ECO:0000256" key="7">
    <source>
        <dbReference type="RuleBase" id="RU003949"/>
    </source>
</evidence>
<dbReference type="AlphaFoldDB" id="A0A497ER31"/>
<reference evidence="10 11" key="1">
    <citation type="submission" date="2018-06" db="EMBL/GenBank/DDBJ databases">
        <title>Extensive metabolic versatility and redundancy in microbially diverse, dynamic hydrothermal sediments.</title>
        <authorList>
            <person name="Dombrowski N."/>
            <person name="Teske A."/>
            <person name="Baker B.J."/>
        </authorList>
    </citation>
    <scope>NUCLEOTIDE SEQUENCE [LARGE SCALE GENOMIC DNA]</scope>
    <source>
        <strain evidence="9">B34_G17</strain>
        <strain evidence="8">B66_G16</strain>
    </source>
</reference>
<dbReference type="InterPro" id="IPR036853">
    <property type="entry name" value="Ribosomal_uL14_sf"/>
</dbReference>
<dbReference type="HAMAP" id="MF_01367">
    <property type="entry name" value="Ribosomal_uL14"/>
    <property type="match status" value="1"/>
</dbReference>
<accession>A0A497ER31</accession>
<keyword evidence="5 6" id="KW-0687">Ribonucleoprotein</keyword>
<dbReference type="GO" id="GO:0006412">
    <property type="term" value="P:translation"/>
    <property type="evidence" value="ECO:0007669"/>
    <property type="project" value="UniProtKB-UniRule"/>
</dbReference>
<dbReference type="InterPro" id="IPR019971">
    <property type="entry name" value="Ribosomal_uL14_arc"/>
</dbReference>
<dbReference type="GO" id="GO:0003735">
    <property type="term" value="F:structural constituent of ribosome"/>
    <property type="evidence" value="ECO:0007669"/>
    <property type="project" value="InterPro"/>
</dbReference>
<evidence type="ECO:0000313" key="10">
    <source>
        <dbReference type="Proteomes" id="UP000272051"/>
    </source>
</evidence>
<sequence>MAKRGKGLGKGITYRPGVSAGLQAGSYLICADNSGAKLLQIIGVPKYKGRLRRLPKAAVGDLVVVSVKEGTKELRKQVLNAVIIRQRKPYRRMDGTWIQFEDNAGVIVTPEGDPKGTEIRGPIAKEAAERWPKVAALASIVV</sequence>
<dbReference type="EMBL" id="QMQX01000049">
    <property type="protein sequence ID" value="RLE52521.1"/>
    <property type="molecule type" value="Genomic_DNA"/>
</dbReference>
<proteinExistence type="inferred from homology"/>
<evidence type="ECO:0000256" key="2">
    <source>
        <dbReference type="ARBA" id="ARBA00022730"/>
    </source>
</evidence>
<name>A0A497ER31_9CREN</name>